<protein>
    <submittedName>
        <fullName evidence="3">Uncharacterized protein containing LysM domain</fullName>
    </submittedName>
</protein>
<evidence type="ECO:0000313" key="4">
    <source>
        <dbReference type="Proteomes" id="UP000066014"/>
    </source>
</evidence>
<dbReference type="HOGENOM" id="CLU_050533_0_0_4"/>
<dbReference type="EMBL" id="AP014569">
    <property type="protein sequence ID" value="BAO84191.1"/>
    <property type="molecule type" value="Genomic_DNA"/>
</dbReference>
<reference evidence="3 4" key="1">
    <citation type="journal article" date="2014" name="Nat. Commun.">
        <title>Physiological and genomic features of highly alkaliphilic hydrogen-utilizing Betaproteobacteria from a continental serpentinizing site.</title>
        <authorList>
            <person name="Suzuki S."/>
            <person name="Kuenen J.G."/>
            <person name="Schipper K."/>
            <person name="van der Velde S."/>
            <person name="Ishii S."/>
            <person name="Wu A."/>
            <person name="Sorokin D.Y."/>
            <person name="Tenney A."/>
            <person name="Meng X.Y."/>
            <person name="Morrill P.L."/>
            <person name="Kamagata Y."/>
            <person name="Muyzer G."/>
            <person name="Nealson K.H."/>
        </authorList>
    </citation>
    <scope>NUCLEOTIDE SEQUENCE [LARGE SCALE GENOMIC DNA]</scope>
    <source>
        <strain evidence="3 4">B1</strain>
    </source>
</reference>
<dbReference type="CDD" id="cd00118">
    <property type="entry name" value="LysM"/>
    <property type="match status" value="1"/>
</dbReference>
<feature type="chain" id="PRO_5013357069" evidence="1">
    <location>
        <begin position="16"/>
        <end position="394"/>
    </location>
</feature>
<dbReference type="InterPro" id="IPR052196">
    <property type="entry name" value="Bact_Kbp"/>
</dbReference>
<dbReference type="Pfam" id="PF01476">
    <property type="entry name" value="LysM"/>
    <property type="match status" value="1"/>
</dbReference>
<dbReference type="STRING" id="1458426.SMCB_1963"/>
<gene>
    <name evidence="3" type="ORF">SMCB_1963</name>
</gene>
<dbReference type="InterPro" id="IPR018392">
    <property type="entry name" value="LysM"/>
</dbReference>
<accession>A0A060NNQ8</accession>
<dbReference type="Proteomes" id="UP000066014">
    <property type="component" value="Chromosome"/>
</dbReference>
<proteinExistence type="predicted"/>
<keyword evidence="4" id="KW-1185">Reference proteome</keyword>
<dbReference type="InterPro" id="IPR036779">
    <property type="entry name" value="LysM_dom_sf"/>
</dbReference>
<feature type="domain" description="LysM" evidence="2">
    <location>
        <begin position="50"/>
        <end position="99"/>
    </location>
</feature>
<evidence type="ECO:0000313" key="3">
    <source>
        <dbReference type="EMBL" id="BAO84191.1"/>
    </source>
</evidence>
<evidence type="ECO:0000256" key="1">
    <source>
        <dbReference type="SAM" id="SignalP"/>
    </source>
</evidence>
<evidence type="ECO:0000259" key="2">
    <source>
        <dbReference type="PROSITE" id="PS51782"/>
    </source>
</evidence>
<dbReference type="SUPFAM" id="SSF54106">
    <property type="entry name" value="LysM domain"/>
    <property type="match status" value="1"/>
</dbReference>
<dbReference type="PANTHER" id="PTHR34700">
    <property type="entry name" value="POTASSIUM BINDING PROTEIN KBP"/>
    <property type="match status" value="1"/>
</dbReference>
<dbReference type="Gene3D" id="3.10.350.10">
    <property type="entry name" value="LysM domain"/>
    <property type="match status" value="1"/>
</dbReference>
<sequence length="394" mass="42720">MPALALLLASAWAGAQTFPNLPISPAQRDTAQQVAQAGVPLSALAPNAPERHTVRRGDTLWDISALFLRQPWRWPELWGMNLEQIRNPHLIFPGQVLVLTRVGDRAFLAIDAGAAPPTVRLSPRIRAEALGEAALPAIPAQVIAPFLNDSLLLSADTHARAPRIVAALEGRTLLSQGDRAYARGQFGALDALEGAPLLLTEPNPVQRIYRNAEPLIDPDNGEKLGYEAQLIGTAQLLGSETVRMHTRADGQTEQRVQPATIDITAALTEIRIGDRLVPTPAQTTPTSYVPRAPQMQLAGRIVRTHAHAQRLAGQHQVVVLNRGSRDGLEVGHVLALQRNAAPVVDRTDSARATLQLPVERNGLMMVFRTFDRVSYALVLQVSDAVRNGDHFATP</sequence>
<dbReference type="PANTHER" id="PTHR34700:SF4">
    <property type="entry name" value="PHAGE-LIKE ELEMENT PBSX PROTEIN XKDP"/>
    <property type="match status" value="1"/>
</dbReference>
<organism evidence="3 4">
    <name type="scientific">Serpentinimonas maccroryi</name>
    <dbReference type="NCBI Taxonomy" id="1458426"/>
    <lineage>
        <taxon>Bacteria</taxon>
        <taxon>Pseudomonadati</taxon>
        <taxon>Pseudomonadota</taxon>
        <taxon>Betaproteobacteria</taxon>
        <taxon>Burkholderiales</taxon>
        <taxon>Comamonadaceae</taxon>
        <taxon>Serpentinimonas</taxon>
    </lineage>
</organism>
<dbReference type="PROSITE" id="PS51782">
    <property type="entry name" value="LYSM"/>
    <property type="match status" value="1"/>
</dbReference>
<feature type="signal peptide" evidence="1">
    <location>
        <begin position="1"/>
        <end position="15"/>
    </location>
</feature>
<dbReference type="SMART" id="SM00257">
    <property type="entry name" value="LysM"/>
    <property type="match status" value="1"/>
</dbReference>
<name>A0A060NNQ8_9BURK</name>
<keyword evidence="1" id="KW-0732">Signal</keyword>
<dbReference type="KEGG" id="cbab:SMCB_1963"/>
<dbReference type="AlphaFoldDB" id="A0A060NNQ8"/>